<protein>
    <submittedName>
        <fullName evidence="1">Mage protein</fullName>
    </submittedName>
</protein>
<evidence type="ECO:0000313" key="1">
    <source>
        <dbReference type="EMBL" id="GME25219.1"/>
    </source>
</evidence>
<gene>
    <name evidence="1" type="primary">g12735</name>
    <name evidence="1" type="ORF">NpPPO83_00012735</name>
</gene>
<accession>A0ACB5RXH5</accession>
<organism evidence="1 2">
    <name type="scientific">Neofusicoccum parvum</name>
    <dbReference type="NCBI Taxonomy" id="310453"/>
    <lineage>
        <taxon>Eukaryota</taxon>
        <taxon>Fungi</taxon>
        <taxon>Dikarya</taxon>
        <taxon>Ascomycota</taxon>
        <taxon>Pezizomycotina</taxon>
        <taxon>Dothideomycetes</taxon>
        <taxon>Dothideomycetes incertae sedis</taxon>
        <taxon>Botryosphaeriales</taxon>
        <taxon>Botryosphaeriaceae</taxon>
        <taxon>Neofusicoccum</taxon>
    </lineage>
</organism>
<proteinExistence type="predicted"/>
<comment type="caution">
    <text evidence="1">The sequence shown here is derived from an EMBL/GenBank/DDBJ whole genome shotgun (WGS) entry which is preliminary data.</text>
</comment>
<name>A0ACB5RXH5_9PEZI</name>
<sequence length="290" mass="32539">MPLVRKRRAPAADEASEDEHTPQRRRGSPQSEAEDNDDATQADHQLQQMAKKLGRKFKAVFAEAQLQLRAVFGMQMTELTRVENTTIRQRQQAAQRAERQANTATNAWVLTSTLPEKYRRYDIIPPPKVPTFSEESTYVGIYSFVVACITLSGGKLLDARLDRLLKRANIDQTTPIGTWEKVSQRMKKDGYIKEVQERLGDETVKEWVVAGRGLVELGKGGVAGMVQAVYAKDRPQDLDRKLERSLKLTEIGQASTTQGTAEAQNGAGRGRGRLSRQEQRDGEPEETDEE</sequence>
<keyword evidence="2" id="KW-1185">Reference proteome</keyword>
<dbReference type="Proteomes" id="UP001165186">
    <property type="component" value="Unassembled WGS sequence"/>
</dbReference>
<dbReference type="EMBL" id="BSXG01000018">
    <property type="protein sequence ID" value="GME25219.1"/>
    <property type="molecule type" value="Genomic_DNA"/>
</dbReference>
<reference evidence="1" key="1">
    <citation type="submission" date="2024-09" db="EMBL/GenBank/DDBJ databases">
        <title>Draft Genome Sequences of Neofusicoccum parvum.</title>
        <authorList>
            <person name="Ashida A."/>
            <person name="Camagna M."/>
            <person name="Tanaka A."/>
            <person name="Takemoto D."/>
        </authorList>
    </citation>
    <scope>NUCLEOTIDE SEQUENCE</scope>
    <source>
        <strain evidence="1">PPO83</strain>
    </source>
</reference>
<evidence type="ECO:0000313" key="2">
    <source>
        <dbReference type="Proteomes" id="UP001165186"/>
    </source>
</evidence>